<evidence type="ECO:0000313" key="5">
    <source>
        <dbReference type="Proteomes" id="UP000045840"/>
    </source>
</evidence>
<evidence type="ECO:0000259" key="1">
    <source>
        <dbReference type="SMART" id="SM00871"/>
    </source>
</evidence>
<proteinExistence type="predicted"/>
<dbReference type="Pfam" id="PF06445">
    <property type="entry name" value="GyrI-like"/>
    <property type="match status" value="1"/>
</dbReference>
<organism evidence="2 5">
    <name type="scientific">Yersinia pekkanenii</name>
    <dbReference type="NCBI Taxonomy" id="1288385"/>
    <lineage>
        <taxon>Bacteria</taxon>
        <taxon>Pseudomonadati</taxon>
        <taxon>Pseudomonadota</taxon>
        <taxon>Gammaproteobacteria</taxon>
        <taxon>Enterobacterales</taxon>
        <taxon>Yersiniaceae</taxon>
        <taxon>Yersinia</taxon>
    </lineage>
</organism>
<dbReference type="InterPro" id="IPR011256">
    <property type="entry name" value="Reg_factor_effector_dom_sf"/>
</dbReference>
<feature type="domain" description="AraC effector-binding" evidence="1">
    <location>
        <begin position="3"/>
        <end position="154"/>
    </location>
</feature>
<dbReference type="Proteomes" id="UP000044625">
    <property type="component" value="Unassembled WGS sequence"/>
</dbReference>
<dbReference type="Gene3D" id="3.20.80.10">
    <property type="entry name" value="Regulatory factor, effector binding domain"/>
    <property type="match status" value="1"/>
</dbReference>
<dbReference type="InterPro" id="IPR010499">
    <property type="entry name" value="AraC_E-bd"/>
</dbReference>
<protein>
    <submittedName>
        <fullName evidence="2">Bacterial transcription activator, effector binding domain</fullName>
    </submittedName>
</protein>
<reference evidence="2" key="2">
    <citation type="submission" date="2015-03" db="EMBL/GenBank/DDBJ databases">
        <authorList>
            <person name="Murphy D."/>
        </authorList>
    </citation>
    <scope>NUCLEOTIDE SEQUENCE [LARGE SCALE GENOMIC DNA]</scope>
    <source>
        <strain evidence="2">A125KOH2</strain>
    </source>
</reference>
<sequence length="155" mass="17327">MSMGPKEITVSRQQVAGLTVRTKNSDEFNPETAKISGLWTTFLAGNIEDEITGRVPDSPVVAVYSNYESDMKGYYDVTAGVIVDKGNPDYNNVIIAAGKYLMFEAKGSMPSALIQAWGDVWRFFEKHQEIKRSYLSDFEQYCGAEEVQIHIGIIE</sequence>
<reference evidence="5" key="1">
    <citation type="submission" date="2015-03" db="EMBL/GenBank/DDBJ databases">
        <authorList>
            <consortium name="Pathogen Informatics"/>
        </authorList>
    </citation>
    <scope>NUCLEOTIDE SEQUENCE [LARGE SCALE GENOMIC DNA]</scope>
    <source>
        <strain evidence="5">A125KOH2</strain>
    </source>
</reference>
<name>A0A0T9PR01_9GAMM</name>
<dbReference type="SMART" id="SM00871">
    <property type="entry name" value="AraC_E_bind"/>
    <property type="match status" value="1"/>
</dbReference>
<keyword evidence="4" id="KW-1185">Reference proteome</keyword>
<dbReference type="InterPro" id="IPR029442">
    <property type="entry name" value="GyrI-like"/>
</dbReference>
<gene>
    <name evidence="2" type="ORF">ERS008529_02084</name>
    <name evidence="3" type="ORF">ERS137968_03706</name>
</gene>
<dbReference type="InterPro" id="IPR053182">
    <property type="entry name" value="YobU-like_regulator"/>
</dbReference>
<dbReference type="STRING" id="1288385.ERS137968_03706"/>
<dbReference type="RefSeq" id="WP_235801400.1">
    <property type="nucleotide sequence ID" value="NZ_CAWMMU010000023.1"/>
</dbReference>
<accession>A0A0T9PR01</accession>
<dbReference type="SUPFAM" id="SSF55136">
    <property type="entry name" value="Probable bacterial effector-binding domain"/>
    <property type="match status" value="1"/>
</dbReference>
<evidence type="ECO:0000313" key="3">
    <source>
        <dbReference type="EMBL" id="CRY68590.1"/>
    </source>
</evidence>
<dbReference type="PANTHER" id="PTHR36444">
    <property type="entry name" value="TRANSCRIPTIONAL REGULATOR PROTEIN YOBU-RELATED"/>
    <property type="match status" value="1"/>
</dbReference>
<dbReference type="PANTHER" id="PTHR36444:SF2">
    <property type="entry name" value="TRANSCRIPTIONAL REGULATOR PROTEIN YOBU-RELATED"/>
    <property type="match status" value="1"/>
</dbReference>
<evidence type="ECO:0000313" key="4">
    <source>
        <dbReference type="Proteomes" id="UP000044625"/>
    </source>
</evidence>
<dbReference type="EMBL" id="CWJL01000023">
    <property type="protein sequence ID" value="CRY68590.1"/>
    <property type="molecule type" value="Genomic_DNA"/>
</dbReference>
<evidence type="ECO:0000313" key="2">
    <source>
        <dbReference type="EMBL" id="CNH77112.1"/>
    </source>
</evidence>
<dbReference type="Proteomes" id="UP000045840">
    <property type="component" value="Unassembled WGS sequence"/>
</dbReference>
<dbReference type="EMBL" id="CQAZ01000016">
    <property type="protein sequence ID" value="CNH77112.1"/>
    <property type="molecule type" value="Genomic_DNA"/>
</dbReference>
<reference evidence="3 4" key="3">
    <citation type="submission" date="2015-03" db="EMBL/GenBank/DDBJ databases">
        <authorList>
            <consortium name="Pathogen Informatics"/>
            <person name="Murphy D."/>
        </authorList>
    </citation>
    <scope>NUCLEOTIDE SEQUENCE [LARGE SCALE GENOMIC DNA]</scope>
    <source>
        <strain evidence="4">type strain: CIP110230</strain>
        <strain evidence="3">Type strain: CIP110230</strain>
    </source>
</reference>
<dbReference type="AlphaFoldDB" id="A0A0T9PR01"/>